<evidence type="ECO:0000313" key="2">
    <source>
        <dbReference type="EMBL" id="WEU39991.1"/>
    </source>
</evidence>
<name>A0AAF0D1M0_ODILC</name>
<dbReference type="AlphaFoldDB" id="A0AAF0D1M0"/>
<organism evidence="2 3">
    <name type="scientific">Odinarchaeota yellowstonii (strain LCB_4)</name>
    <dbReference type="NCBI Taxonomy" id="1841599"/>
    <lineage>
        <taxon>Archaea</taxon>
        <taxon>Promethearchaeati</taxon>
        <taxon>Candidatus Odinarchaeota</taxon>
        <taxon>Candidatus Odinarchaeia</taxon>
        <taxon>Candidatus Odinarchaeales</taxon>
        <taxon>Candidatus Odinarchaeaceae</taxon>
        <taxon>Candidatus Odinarchaeum</taxon>
    </lineage>
</organism>
<dbReference type="Gene3D" id="3.30.40.10">
    <property type="entry name" value="Zinc/RING finger domain, C3HC4 (zinc finger)"/>
    <property type="match status" value="1"/>
</dbReference>
<evidence type="ECO:0000313" key="3">
    <source>
        <dbReference type="Proteomes" id="UP000186851"/>
    </source>
</evidence>
<dbReference type="InterPro" id="IPR001841">
    <property type="entry name" value="Znf_RING"/>
</dbReference>
<feature type="domain" description="RING-type" evidence="1">
    <location>
        <begin position="26"/>
        <end position="69"/>
    </location>
</feature>
<evidence type="ECO:0000259" key="1">
    <source>
        <dbReference type="Pfam" id="PF13639"/>
    </source>
</evidence>
<sequence>MSKPATSRFYISRKIIVGEWSWEKLNCIVCALEIKEGDERIYCPYCGSAAHRDHILEWLKTHSNCPYCNRKLTLKELKHGG</sequence>
<dbReference type="EMBL" id="CP091871">
    <property type="protein sequence ID" value="WEU39991.1"/>
    <property type="molecule type" value="Genomic_DNA"/>
</dbReference>
<accession>A0AAF0D1M0</accession>
<reference evidence="2" key="2">
    <citation type="journal article" date="2022" name="Nat. Microbiol.">
        <title>A closed Candidatus Odinarchaeum chromosome exposes Asgard archaeal viruses.</title>
        <authorList>
            <person name="Tamarit D."/>
            <person name="Caceres E.F."/>
            <person name="Krupovic M."/>
            <person name="Nijland R."/>
            <person name="Eme L."/>
            <person name="Robinson N.P."/>
            <person name="Ettema T.J.G."/>
        </authorList>
    </citation>
    <scope>NUCLEOTIDE SEQUENCE</scope>
    <source>
        <strain evidence="2">LCB_4</strain>
    </source>
</reference>
<dbReference type="Pfam" id="PF13639">
    <property type="entry name" value="zf-RING_2"/>
    <property type="match status" value="1"/>
</dbReference>
<reference evidence="2" key="1">
    <citation type="journal article" date="2017" name="Nature">
        <title>Asgard archaea illuminate the origin of eukaryotic cellular complexity.</title>
        <authorList>
            <person name="Zaremba-Niedzwiedzka K."/>
            <person name="Caceres E.F."/>
            <person name="Saw J.H."/>
            <person name="Backstrom D."/>
            <person name="Juzokaite L."/>
            <person name="Vancaester E."/>
            <person name="Seitz K.W."/>
            <person name="Anantharaman K."/>
            <person name="Starnawski P."/>
            <person name="Kjeldsen K.U."/>
            <person name="Scott M.B."/>
            <person name="Nunoura T."/>
            <person name="Banfield J.F."/>
            <person name="Schramm A."/>
            <person name="Baker B.J."/>
            <person name="Spang A."/>
            <person name="Ettema T.J.G."/>
        </authorList>
    </citation>
    <scope>NUCLEOTIDE SEQUENCE</scope>
    <source>
        <strain evidence="2">LCB_4</strain>
    </source>
</reference>
<protein>
    <recommendedName>
        <fullName evidence="1">RING-type domain-containing protein</fullName>
    </recommendedName>
</protein>
<gene>
    <name evidence="2" type="ORF">OdinLCB4_005845</name>
</gene>
<dbReference type="InterPro" id="IPR013083">
    <property type="entry name" value="Znf_RING/FYVE/PHD"/>
</dbReference>
<dbReference type="KEGG" id="oyw:OdinLCB4_005845"/>
<dbReference type="SUPFAM" id="SSF57850">
    <property type="entry name" value="RING/U-box"/>
    <property type="match status" value="1"/>
</dbReference>
<dbReference type="Proteomes" id="UP000186851">
    <property type="component" value="Chromosome"/>
</dbReference>
<proteinExistence type="predicted"/>